<feature type="compositionally biased region" description="Basic residues" evidence="2">
    <location>
        <begin position="89"/>
        <end position="100"/>
    </location>
</feature>
<feature type="compositionally biased region" description="Low complexity" evidence="2">
    <location>
        <begin position="77"/>
        <end position="88"/>
    </location>
</feature>
<feature type="compositionally biased region" description="Basic and acidic residues" evidence="2">
    <location>
        <begin position="281"/>
        <end position="295"/>
    </location>
</feature>
<evidence type="ECO:0000313" key="3">
    <source>
        <dbReference type="EMBL" id="CAD9081695.1"/>
    </source>
</evidence>
<sequence length="834" mass="95473">MHPGVYEEYETRIHPIVTKQMYRGGRHTTPLYQEENNTKTQSNSMVAVSSSATGRNQQRLYQHSMQPHSSKRPSNIPTAAPTSATVSKKSSKTTNRKRKNPNASTASHVTKRHPHTLGLTKKRPSDVGSIGPFRDASMRRPSLASPLLERSAESVSPSDGGNGIVRYFSATNLQRTGGTTGKDTFSIVGNRHSPLSPVSMGNTGSVLEDDFVDENRHPYDEDNVDSFYQHTYADDDQSYDDYNEEYFQQTPRETLEERKKRESQALRQMNQDLLQKKKRQQLREQEQRRQQILHEKRSKPSGKRPLSSNTSRHFHPVEFIPSKSQLRDDQISPRARPSSQGVTQVTSRIAAHMQNIRRKSLQRKSMDGTDGPMLARTYSAASTSTNSRPISSRYLHSAMLDQHSQVDEERETLYSETPEEYELLHQDSASPISGRVHSRPISAKLNYMRVGSAGQSRKSERTYSAYPAPVRHGPEVYRQEKQEVQLMKQIRHLHSAENNSRKAFSVRLGKIRGKEAKIKFEHQRESYFKEVRKEKVSVRESLLEKQQKMEEEAQRVRERIKMQKKKKQQWKKQREFFVQFSCRHNMISKQLTSTTIKTKQDEHQTQLQEVVSNRKKEMEERKEHLQNVMFRELNRKRAMVTFGNHVTKQELGRVAQEKRRKKRQKAKEVREWERSKKFTNSEIYADYSIASKKRHHNTTRRQGPQVSARDHGGDSARANQVQHEDAQSGGGDEALMKALNLGRDSKTLSPTSSIVSPRSSRPSSAVVKRRSRPKSAAPSSARYTSRKPRLGLVMGGAAAAAASDNDDDFEFDAQRDPQRPSSAHAPLKMTEHDV</sequence>
<gene>
    <name evidence="3" type="ORF">PCOS0759_LOCUS4935</name>
</gene>
<feature type="region of interest" description="Disordered" evidence="2">
    <location>
        <begin position="276"/>
        <end position="344"/>
    </location>
</feature>
<evidence type="ECO:0000256" key="1">
    <source>
        <dbReference type="SAM" id="Coils"/>
    </source>
</evidence>
<feature type="region of interest" description="Disordered" evidence="2">
    <location>
        <begin position="174"/>
        <end position="206"/>
    </location>
</feature>
<feature type="compositionally biased region" description="Low complexity" evidence="2">
    <location>
        <begin position="749"/>
        <end position="766"/>
    </location>
</feature>
<feature type="compositionally biased region" description="Polar residues" evidence="2">
    <location>
        <begin position="174"/>
        <end position="183"/>
    </location>
</feature>
<feature type="region of interest" description="Disordered" evidence="2">
    <location>
        <begin position="689"/>
        <end position="731"/>
    </location>
</feature>
<feature type="region of interest" description="Disordered" evidence="2">
    <location>
        <begin position="30"/>
        <end position="138"/>
    </location>
</feature>
<keyword evidence="1" id="KW-0175">Coiled coil</keyword>
<dbReference type="EMBL" id="HBGD01005955">
    <property type="protein sequence ID" value="CAD9081695.1"/>
    <property type="molecule type" value="Transcribed_RNA"/>
</dbReference>
<protein>
    <submittedName>
        <fullName evidence="3">Uncharacterized protein</fullName>
    </submittedName>
</protein>
<feature type="region of interest" description="Disordered" evidence="2">
    <location>
        <begin position="743"/>
        <end position="834"/>
    </location>
</feature>
<organism evidence="3">
    <name type="scientific">Percolomonas cosmopolitus</name>
    <dbReference type="NCBI Taxonomy" id="63605"/>
    <lineage>
        <taxon>Eukaryota</taxon>
        <taxon>Discoba</taxon>
        <taxon>Heterolobosea</taxon>
        <taxon>Tetramitia</taxon>
        <taxon>Eutetramitia</taxon>
        <taxon>Percolomonadidae</taxon>
        <taxon>Percolomonas</taxon>
    </lineage>
</organism>
<name>A0A7S1KQ70_9EUKA</name>
<feature type="coiled-coil region" evidence="1">
    <location>
        <begin position="539"/>
        <end position="573"/>
    </location>
</feature>
<feature type="region of interest" description="Disordered" evidence="2">
    <location>
        <begin position="651"/>
        <end position="674"/>
    </location>
</feature>
<accession>A0A7S1KQ70</accession>
<reference evidence="3" key="1">
    <citation type="submission" date="2021-01" db="EMBL/GenBank/DDBJ databases">
        <authorList>
            <person name="Corre E."/>
            <person name="Pelletier E."/>
            <person name="Niang G."/>
            <person name="Scheremetjew M."/>
            <person name="Finn R."/>
            <person name="Kale V."/>
            <person name="Holt S."/>
            <person name="Cochrane G."/>
            <person name="Meng A."/>
            <person name="Brown T."/>
            <person name="Cohen L."/>
        </authorList>
    </citation>
    <scope>NUCLEOTIDE SEQUENCE</scope>
    <source>
        <strain evidence="3">WS</strain>
    </source>
</reference>
<proteinExistence type="predicted"/>
<feature type="compositionally biased region" description="Polar residues" evidence="2">
    <location>
        <begin position="30"/>
        <end position="76"/>
    </location>
</feature>
<evidence type="ECO:0000256" key="2">
    <source>
        <dbReference type="SAM" id="MobiDB-lite"/>
    </source>
</evidence>
<dbReference type="AlphaFoldDB" id="A0A7S1KQ70"/>